<dbReference type="EMBL" id="CP058708">
    <property type="protein sequence ID" value="QLH51911.1"/>
    <property type="molecule type" value="Genomic_DNA"/>
</dbReference>
<dbReference type="Proteomes" id="UP000021315">
    <property type="component" value="Unassembled WGS sequence"/>
</dbReference>
<dbReference type="KEGG" id="acog:HWD57_20560"/>
<protein>
    <submittedName>
        <fullName evidence="1">Uncharacterized protein</fullName>
    </submittedName>
</protein>
<evidence type="ECO:0000313" key="4">
    <source>
        <dbReference type="Proteomes" id="UP000509684"/>
    </source>
</evidence>
<reference evidence="2 4" key="2">
    <citation type="journal article" date="2019" name="Microbiome">
        <title>Annotated bacterial chromosomes from frame-shift-corrected long-read metagenomic data.</title>
        <authorList>
            <person name="Arumugam K."/>
            <person name="Bagci C."/>
            <person name="Bessarab I."/>
            <person name="Beier S."/>
            <person name="Buchfink B."/>
            <person name="Gorska A."/>
            <person name="Qiu G."/>
            <person name="Huson D.H."/>
            <person name="Williams R.B.H."/>
        </authorList>
    </citation>
    <scope>NUCLEOTIDE SEQUENCE [LARGE SCALE GENOMIC DNA]</scope>
    <source>
        <strain evidence="2">SSA1</strain>
    </source>
</reference>
<dbReference type="RefSeq" id="WP_034947941.1">
    <property type="nucleotide sequence ID" value="NZ_JDST02000033.1"/>
</dbReference>
<name>A0A080MIR1_9PROT</name>
<evidence type="ECO:0000313" key="1">
    <source>
        <dbReference type="EMBL" id="KFB77114.1"/>
    </source>
</evidence>
<reference evidence="2" key="3">
    <citation type="submission" date="2020-06" db="EMBL/GenBank/DDBJ databases">
        <authorList>
            <person name="Arumugam K."/>
            <person name="Besarab I."/>
            <person name="Haryono M."/>
            <person name="Bagci C."/>
            <person name="Beier S."/>
            <person name="Buchfink B."/>
            <person name="Gorska A."/>
            <person name="Qiu G."/>
            <person name="Huson D.H."/>
            <person name="Williams R.B."/>
        </authorList>
    </citation>
    <scope>NUCLEOTIDE SEQUENCE</scope>
    <source>
        <strain evidence="2">SSA1</strain>
    </source>
</reference>
<accession>A0A7D5NF72</accession>
<sequence>MSLLGGLIGLLFGGAVDGVFGTLVGAWHGNERQAAAASKAALEPRLMEIEAQQALPRLELDALPKTASPCRVAASRCPTWSPTSCWRAKR</sequence>
<keyword evidence="3" id="KW-1185">Reference proteome</keyword>
<proteinExistence type="predicted"/>
<reference evidence="1 3" key="1">
    <citation type="submission" date="2014-02" db="EMBL/GenBank/DDBJ databases">
        <title>Expanding our view of genomic diversity in Candidatus Accumulibacter clades.</title>
        <authorList>
            <person name="Skennerton C.T."/>
            <person name="Barr J.J."/>
            <person name="Slater F.R."/>
            <person name="Bond P.L."/>
            <person name="Tyson G.W."/>
        </authorList>
    </citation>
    <scope>NUCLEOTIDE SEQUENCE [LARGE SCALE GENOMIC DNA]</scope>
    <source>
        <strain evidence="3">SK-02</strain>
    </source>
</reference>
<dbReference type="Proteomes" id="UP000509684">
    <property type="component" value="Chromosome"/>
</dbReference>
<organism evidence="1 3">
    <name type="scientific">Candidatus Accumulibacter cognatus</name>
    <dbReference type="NCBI Taxonomy" id="2954383"/>
    <lineage>
        <taxon>Bacteria</taxon>
        <taxon>Pseudomonadati</taxon>
        <taxon>Pseudomonadota</taxon>
        <taxon>Betaproteobacteria</taxon>
        <taxon>Candidatus Accumulibacter</taxon>
    </lineage>
</organism>
<evidence type="ECO:0000313" key="3">
    <source>
        <dbReference type="Proteomes" id="UP000021315"/>
    </source>
</evidence>
<gene>
    <name evidence="1" type="ORF">AW06_001770</name>
    <name evidence="2" type="ORF">HWD57_20560</name>
</gene>
<evidence type="ECO:0000313" key="2">
    <source>
        <dbReference type="EMBL" id="QLH51911.1"/>
    </source>
</evidence>
<dbReference type="AlphaFoldDB" id="A0A080MIR1"/>
<dbReference type="EMBL" id="JDST02000033">
    <property type="protein sequence ID" value="KFB77114.1"/>
    <property type="molecule type" value="Genomic_DNA"/>
</dbReference>
<dbReference type="STRING" id="1453999.AW06_001770"/>
<accession>A0A080MIR1</accession>